<feature type="chain" id="PRO_5047256530" evidence="1">
    <location>
        <begin position="19"/>
        <end position="126"/>
    </location>
</feature>
<dbReference type="EMBL" id="JASSPP010000001">
    <property type="protein sequence ID" value="MDK9579919.1"/>
    <property type="molecule type" value="Genomic_DNA"/>
</dbReference>
<keyword evidence="1" id="KW-0732">Signal</keyword>
<name>A0ABT7HHB2_9FUSO</name>
<dbReference type="RefSeq" id="WP_285152354.1">
    <property type="nucleotide sequence ID" value="NZ_JASSPP010000001.1"/>
</dbReference>
<protein>
    <submittedName>
        <fullName evidence="2">Uncharacterized protein</fullName>
    </submittedName>
</protein>
<evidence type="ECO:0000313" key="3">
    <source>
        <dbReference type="Proteomes" id="UP001225134"/>
    </source>
</evidence>
<reference evidence="2 3" key="1">
    <citation type="submission" date="2023-06" db="EMBL/GenBank/DDBJ databases">
        <title>Antibody response to the Sneathia vaginalis cytopathogenic toxin A during pregnancy.</title>
        <authorList>
            <person name="Mccoy Z.T."/>
            <person name="Serrano M.G."/>
            <person name="Spaine K."/>
            <person name="Edwards D.J."/>
            <person name="Buck G.A."/>
            <person name="Jefferson K."/>
        </authorList>
    </citation>
    <scope>NUCLEOTIDE SEQUENCE [LARGE SCALE GENOMIC DNA]</scope>
    <source>
        <strain evidence="2 3">CCUG 42621</strain>
    </source>
</reference>
<feature type="signal peptide" evidence="1">
    <location>
        <begin position="1"/>
        <end position="18"/>
    </location>
</feature>
<keyword evidence="3" id="KW-1185">Reference proteome</keyword>
<proteinExistence type="predicted"/>
<organism evidence="2 3">
    <name type="scientific">Sneathia sanguinegens</name>
    <dbReference type="NCBI Taxonomy" id="40543"/>
    <lineage>
        <taxon>Bacteria</taxon>
        <taxon>Fusobacteriati</taxon>
        <taxon>Fusobacteriota</taxon>
        <taxon>Fusobacteriia</taxon>
        <taxon>Fusobacteriales</taxon>
        <taxon>Leptotrichiaceae</taxon>
        <taxon>Sneathia</taxon>
    </lineage>
</organism>
<dbReference type="Proteomes" id="UP001225134">
    <property type="component" value="Unassembled WGS sequence"/>
</dbReference>
<accession>A0ABT7HHB2</accession>
<comment type="caution">
    <text evidence="2">The sequence shown here is derived from an EMBL/GenBank/DDBJ whole genome shotgun (WGS) entry which is preliminary data.</text>
</comment>
<sequence length="126" mass="14850">MKKFLMLFIFIFSVCNFAKNDIEEKITLQRLKNQAEISEMIEKNEKIYGIEADLFSADEFIKKFSNENSKILNKLRLFMPDASLLDKDLKKLSENINEIEIYFAKDSYGIDIFENRTIAAYTKLKK</sequence>
<evidence type="ECO:0000256" key="1">
    <source>
        <dbReference type="SAM" id="SignalP"/>
    </source>
</evidence>
<gene>
    <name evidence="2" type="ORF">QQA45_00015</name>
</gene>
<evidence type="ECO:0000313" key="2">
    <source>
        <dbReference type="EMBL" id="MDK9579919.1"/>
    </source>
</evidence>